<dbReference type="SUPFAM" id="SSF51735">
    <property type="entry name" value="NAD(P)-binding Rossmann-fold domains"/>
    <property type="match status" value="1"/>
</dbReference>
<comment type="caution">
    <text evidence="2">The sequence shown here is derived from an EMBL/GenBank/DDBJ whole genome shotgun (WGS) entry which is preliminary data.</text>
</comment>
<evidence type="ECO:0000313" key="3">
    <source>
        <dbReference type="Proteomes" id="UP001225761"/>
    </source>
</evidence>
<accession>A0ABT6YYD8</accession>
<keyword evidence="3" id="KW-1185">Reference proteome</keyword>
<name>A0ABT6YYD8_9BACT</name>
<dbReference type="InterPro" id="IPR036291">
    <property type="entry name" value="NAD(P)-bd_dom_sf"/>
</dbReference>
<dbReference type="PANTHER" id="PTHR43355">
    <property type="entry name" value="FLAVIN REDUCTASE (NADPH)"/>
    <property type="match status" value="1"/>
</dbReference>
<dbReference type="Proteomes" id="UP001225761">
    <property type="component" value="Unassembled WGS sequence"/>
</dbReference>
<feature type="domain" description="NAD(P)-binding" evidence="1">
    <location>
        <begin position="11"/>
        <end position="200"/>
    </location>
</feature>
<protein>
    <submittedName>
        <fullName evidence="2">NAD(P)H-binding protein</fullName>
    </submittedName>
</protein>
<dbReference type="InterPro" id="IPR016040">
    <property type="entry name" value="NAD(P)-bd_dom"/>
</dbReference>
<evidence type="ECO:0000259" key="1">
    <source>
        <dbReference type="Pfam" id="PF13460"/>
    </source>
</evidence>
<dbReference type="Gene3D" id="3.40.50.720">
    <property type="entry name" value="NAD(P)-binding Rossmann-like Domain"/>
    <property type="match status" value="1"/>
</dbReference>
<dbReference type="RefSeq" id="WP_283380848.1">
    <property type="nucleotide sequence ID" value="NZ_JASHIE010000003.1"/>
</dbReference>
<proteinExistence type="predicted"/>
<evidence type="ECO:0000313" key="2">
    <source>
        <dbReference type="EMBL" id="MDI9873838.1"/>
    </source>
</evidence>
<dbReference type="Pfam" id="PF13460">
    <property type="entry name" value="NAD_binding_10"/>
    <property type="match status" value="1"/>
</dbReference>
<dbReference type="EMBL" id="JASHIE010000003">
    <property type="protein sequence ID" value="MDI9873838.1"/>
    <property type="molecule type" value="Genomic_DNA"/>
</dbReference>
<reference evidence="2 3" key="1">
    <citation type="submission" date="2023-05" db="EMBL/GenBank/DDBJ databases">
        <title>Novel species of genus Flectobacillus isolated from stream in China.</title>
        <authorList>
            <person name="Lu H."/>
        </authorList>
    </citation>
    <scope>NUCLEOTIDE SEQUENCE [LARGE SCALE GENOMIC DNA]</scope>
    <source>
        <strain evidence="2 3">LFS242W</strain>
    </source>
</reference>
<dbReference type="InterPro" id="IPR051606">
    <property type="entry name" value="Polyketide_Oxido-like"/>
</dbReference>
<dbReference type="PANTHER" id="PTHR43355:SF2">
    <property type="entry name" value="FLAVIN REDUCTASE (NADPH)"/>
    <property type="match status" value="1"/>
</dbReference>
<organism evidence="2 3">
    <name type="scientific">Flectobacillus rivi</name>
    <dbReference type="NCBI Taxonomy" id="2984209"/>
    <lineage>
        <taxon>Bacteria</taxon>
        <taxon>Pseudomonadati</taxon>
        <taxon>Bacteroidota</taxon>
        <taxon>Cytophagia</taxon>
        <taxon>Cytophagales</taxon>
        <taxon>Flectobacillaceae</taxon>
        <taxon>Flectobacillus</taxon>
    </lineage>
</organism>
<gene>
    <name evidence="2" type="ORF">QM481_04835</name>
</gene>
<sequence>MTSSYKIAVIGGTGKSGSYLLQELFSNHFQVKALVRNPQKVGQIPAGVEIVLGDVTDIDAINRLLKGCTHVVSMLGMGTPPSEPTIFAQSTQHILSAMQQEGILRYIVTTGLNVDTPSDQKSEQTQFGTQWMKQNFPISTANKQIEYDLLVNSTVDWTLIRLPLIELTEENVLVHTDLKDCTGNKISAKSLAKFVVTQLFSKEFSRQAPFVFNQV</sequence>